<dbReference type="Proteomes" id="UP000229730">
    <property type="component" value="Unassembled WGS sequence"/>
</dbReference>
<dbReference type="Gene3D" id="6.10.250.690">
    <property type="match status" value="1"/>
</dbReference>
<dbReference type="InterPro" id="IPR001789">
    <property type="entry name" value="Sig_transdc_resp-reg_receiver"/>
</dbReference>
<dbReference type="Pfam" id="PF00072">
    <property type="entry name" value="Response_reg"/>
    <property type="match status" value="1"/>
</dbReference>
<reference evidence="10 11" key="1">
    <citation type="submission" date="2017-10" db="EMBL/GenBank/DDBJ databases">
        <title>Frigbacter circumglobatus gen. nov. sp. nov., isolated from sediment cultured in situ.</title>
        <authorList>
            <person name="Zhao Z."/>
        </authorList>
    </citation>
    <scope>NUCLEOTIDE SEQUENCE [LARGE SCALE GENOMIC DNA]</scope>
    <source>
        <strain evidence="10 11">ZYL</strain>
    </source>
</reference>
<gene>
    <name evidence="10" type="ORF">CRD36_01090</name>
</gene>
<feature type="modified residue" description="4-aspartylphosphate" evidence="6">
    <location>
        <position position="51"/>
    </location>
</feature>
<dbReference type="GO" id="GO:0032993">
    <property type="term" value="C:protein-DNA complex"/>
    <property type="evidence" value="ECO:0007669"/>
    <property type="project" value="TreeGrafter"/>
</dbReference>
<dbReference type="SUPFAM" id="SSF46894">
    <property type="entry name" value="C-terminal effector domain of the bipartite response regulators"/>
    <property type="match status" value="1"/>
</dbReference>
<dbReference type="FunFam" id="3.40.50.2300:FF:000002">
    <property type="entry name" value="DNA-binding response regulator PhoP"/>
    <property type="match status" value="1"/>
</dbReference>
<dbReference type="PROSITE" id="PS50110">
    <property type="entry name" value="RESPONSE_REGULATORY"/>
    <property type="match status" value="1"/>
</dbReference>
<dbReference type="InterPro" id="IPR036388">
    <property type="entry name" value="WH-like_DNA-bd_sf"/>
</dbReference>
<keyword evidence="11" id="KW-1185">Reference proteome</keyword>
<dbReference type="RefSeq" id="WP_099470887.1">
    <property type="nucleotide sequence ID" value="NZ_CP041025.1"/>
</dbReference>
<dbReference type="AlphaFoldDB" id="A0A2G4YW84"/>
<evidence type="ECO:0000256" key="1">
    <source>
        <dbReference type="ARBA" id="ARBA00022553"/>
    </source>
</evidence>
<evidence type="ECO:0000256" key="4">
    <source>
        <dbReference type="ARBA" id="ARBA00023125"/>
    </source>
</evidence>
<protein>
    <submittedName>
        <fullName evidence="10">DNA-binding response regulator</fullName>
    </submittedName>
</protein>
<dbReference type="PANTHER" id="PTHR48111">
    <property type="entry name" value="REGULATOR OF RPOS"/>
    <property type="match status" value="1"/>
</dbReference>
<keyword evidence="3" id="KW-0805">Transcription regulation</keyword>
<evidence type="ECO:0000259" key="9">
    <source>
        <dbReference type="PROSITE" id="PS51755"/>
    </source>
</evidence>
<keyword evidence="2" id="KW-0902">Two-component regulatory system</keyword>
<dbReference type="SMART" id="SM00448">
    <property type="entry name" value="REC"/>
    <property type="match status" value="1"/>
</dbReference>
<proteinExistence type="predicted"/>
<dbReference type="Gene3D" id="3.40.50.2300">
    <property type="match status" value="1"/>
</dbReference>
<dbReference type="Gene3D" id="1.10.10.10">
    <property type="entry name" value="Winged helix-like DNA-binding domain superfamily/Winged helix DNA-binding domain"/>
    <property type="match status" value="1"/>
</dbReference>
<dbReference type="FunCoup" id="A0A2G4YW84">
    <property type="interactions" value="249"/>
</dbReference>
<dbReference type="EMBL" id="PDEM01000007">
    <property type="protein sequence ID" value="PHZ86510.1"/>
    <property type="molecule type" value="Genomic_DNA"/>
</dbReference>
<dbReference type="CDD" id="cd19934">
    <property type="entry name" value="REC_OmpR_EcPhoP-like"/>
    <property type="match status" value="1"/>
</dbReference>
<dbReference type="GO" id="GO:0000156">
    <property type="term" value="F:phosphorelay response regulator activity"/>
    <property type="evidence" value="ECO:0007669"/>
    <property type="project" value="TreeGrafter"/>
</dbReference>
<dbReference type="InterPro" id="IPR039420">
    <property type="entry name" value="WalR-like"/>
</dbReference>
<dbReference type="InterPro" id="IPR011006">
    <property type="entry name" value="CheY-like_superfamily"/>
</dbReference>
<dbReference type="InterPro" id="IPR001867">
    <property type="entry name" value="OmpR/PhoB-type_DNA-bd"/>
</dbReference>
<evidence type="ECO:0000256" key="7">
    <source>
        <dbReference type="PROSITE-ProRule" id="PRU01091"/>
    </source>
</evidence>
<accession>A0A2G4YW84</accession>
<name>A0A2G4YW84_9PROT</name>
<dbReference type="InParanoid" id="A0A2G4YW84"/>
<dbReference type="GO" id="GO:0000976">
    <property type="term" value="F:transcription cis-regulatory region binding"/>
    <property type="evidence" value="ECO:0007669"/>
    <property type="project" value="TreeGrafter"/>
</dbReference>
<comment type="caution">
    <text evidence="10">The sequence shown here is derived from an EMBL/GenBank/DDBJ whole genome shotgun (WGS) entry which is preliminary data.</text>
</comment>
<dbReference type="SUPFAM" id="SSF52172">
    <property type="entry name" value="CheY-like"/>
    <property type="match status" value="1"/>
</dbReference>
<dbReference type="CDD" id="cd00383">
    <property type="entry name" value="trans_reg_C"/>
    <property type="match status" value="1"/>
</dbReference>
<keyword evidence="1 6" id="KW-0597">Phosphoprotein</keyword>
<evidence type="ECO:0000256" key="5">
    <source>
        <dbReference type="ARBA" id="ARBA00023163"/>
    </source>
</evidence>
<evidence type="ECO:0000256" key="3">
    <source>
        <dbReference type="ARBA" id="ARBA00023015"/>
    </source>
</evidence>
<dbReference type="OrthoDB" id="9802426at2"/>
<feature type="domain" description="Response regulatory" evidence="8">
    <location>
        <begin position="2"/>
        <end position="116"/>
    </location>
</feature>
<organism evidence="10 11">
    <name type="scientific">Paremcibacter congregatus</name>
    <dbReference type="NCBI Taxonomy" id="2043170"/>
    <lineage>
        <taxon>Bacteria</taxon>
        <taxon>Pseudomonadati</taxon>
        <taxon>Pseudomonadota</taxon>
        <taxon>Alphaproteobacteria</taxon>
        <taxon>Emcibacterales</taxon>
        <taxon>Emcibacteraceae</taxon>
        <taxon>Paremcibacter</taxon>
    </lineage>
</organism>
<evidence type="ECO:0000256" key="6">
    <source>
        <dbReference type="PROSITE-ProRule" id="PRU00169"/>
    </source>
</evidence>
<dbReference type="InterPro" id="IPR016032">
    <property type="entry name" value="Sig_transdc_resp-reg_C-effctor"/>
</dbReference>
<dbReference type="Pfam" id="PF00486">
    <property type="entry name" value="Trans_reg_C"/>
    <property type="match status" value="1"/>
</dbReference>
<dbReference type="PANTHER" id="PTHR48111:SF37">
    <property type="entry name" value="RESPONSE REGULATOR PROTEIN CARR"/>
    <property type="match status" value="1"/>
</dbReference>
<dbReference type="GO" id="GO:0006355">
    <property type="term" value="P:regulation of DNA-templated transcription"/>
    <property type="evidence" value="ECO:0007669"/>
    <property type="project" value="InterPro"/>
</dbReference>
<feature type="DNA-binding region" description="OmpR/PhoB-type" evidence="7">
    <location>
        <begin position="124"/>
        <end position="219"/>
    </location>
</feature>
<dbReference type="PROSITE" id="PS51755">
    <property type="entry name" value="OMPR_PHOB"/>
    <property type="match status" value="1"/>
</dbReference>
<evidence type="ECO:0000313" key="10">
    <source>
        <dbReference type="EMBL" id="PHZ86510.1"/>
    </source>
</evidence>
<dbReference type="GO" id="GO:0005829">
    <property type="term" value="C:cytosol"/>
    <property type="evidence" value="ECO:0007669"/>
    <property type="project" value="TreeGrafter"/>
</dbReference>
<sequence length="221" mass="24999">MRLLLVEDDHKLGPRLASDLKKSGYAVDLVDTGVDAEFMGNEIPYDVVVLDLGLPDISGLDVLKKWRSHGNSLPVLILTARDDWQERVDGFQAGADDYLGKPFHFQELLERLNALVRRSKKKVGSAFSVAGIKIDENKQTVTTKDQQDHALTGIEFRLLRYMMMHQGEVLSKIQLMEHVYDDASDKDSNVIEVYIRRLRNILGNGVITTKRGQGYIFRGLQ</sequence>
<keyword evidence="5" id="KW-0804">Transcription</keyword>
<feature type="domain" description="OmpR/PhoB-type" evidence="9">
    <location>
        <begin position="124"/>
        <end position="219"/>
    </location>
</feature>
<keyword evidence="4 7" id="KW-0238">DNA-binding</keyword>
<evidence type="ECO:0000313" key="11">
    <source>
        <dbReference type="Proteomes" id="UP000229730"/>
    </source>
</evidence>
<evidence type="ECO:0000256" key="2">
    <source>
        <dbReference type="ARBA" id="ARBA00023012"/>
    </source>
</evidence>
<evidence type="ECO:0000259" key="8">
    <source>
        <dbReference type="PROSITE" id="PS50110"/>
    </source>
</evidence>
<dbReference type="SMART" id="SM00862">
    <property type="entry name" value="Trans_reg_C"/>
    <property type="match status" value="1"/>
</dbReference>